<gene>
    <name evidence="3" type="ORF">V3H18_16205</name>
</gene>
<dbReference type="Pfam" id="PF02604">
    <property type="entry name" value="PhdYeFM_antitox"/>
    <property type="match status" value="1"/>
</dbReference>
<keyword evidence="4" id="KW-1185">Reference proteome</keyword>
<evidence type="ECO:0000256" key="1">
    <source>
        <dbReference type="ARBA" id="ARBA00009981"/>
    </source>
</evidence>
<dbReference type="Proteomes" id="UP001350748">
    <property type="component" value="Unassembled WGS sequence"/>
</dbReference>
<comment type="similarity">
    <text evidence="1 2">Belongs to the phD/YefM antitoxin family.</text>
</comment>
<protein>
    <recommendedName>
        <fullName evidence="2">Antitoxin</fullName>
    </recommendedName>
</protein>
<accession>A0ABU7XNF0</accession>
<reference evidence="3 4" key="1">
    <citation type="submission" date="2024-02" db="EMBL/GenBank/DDBJ databases">
        <authorList>
            <person name="Grouzdev D."/>
        </authorList>
    </citation>
    <scope>NUCLEOTIDE SEQUENCE [LARGE SCALE GENOMIC DNA]</scope>
    <source>
        <strain evidence="3 4">9N</strain>
    </source>
</reference>
<dbReference type="InterPro" id="IPR006442">
    <property type="entry name" value="Antitoxin_Phd/YefM"/>
</dbReference>
<proteinExistence type="inferred from homology"/>
<dbReference type="InterPro" id="IPR036165">
    <property type="entry name" value="YefM-like_sf"/>
</dbReference>
<dbReference type="RefSeq" id="WP_332083121.1">
    <property type="nucleotide sequence ID" value="NZ_JAZHYN010000079.1"/>
</dbReference>
<dbReference type="NCBIfam" id="TIGR01552">
    <property type="entry name" value="phd_fam"/>
    <property type="match status" value="1"/>
</dbReference>
<name>A0ABU7XNF0_9HYPH</name>
<comment type="caution">
    <text evidence="3">The sequence shown here is derived from an EMBL/GenBank/DDBJ whole genome shotgun (WGS) entry which is preliminary data.</text>
</comment>
<dbReference type="SUPFAM" id="SSF143120">
    <property type="entry name" value="YefM-like"/>
    <property type="match status" value="1"/>
</dbReference>
<dbReference type="EMBL" id="JAZHYN010000079">
    <property type="protein sequence ID" value="MEF3368078.1"/>
    <property type="molecule type" value="Genomic_DNA"/>
</dbReference>
<comment type="function">
    <text evidence="2">Antitoxin component of a type II toxin-antitoxin (TA) system.</text>
</comment>
<dbReference type="Gene3D" id="3.40.1620.10">
    <property type="entry name" value="YefM-like domain"/>
    <property type="match status" value="1"/>
</dbReference>
<evidence type="ECO:0000313" key="4">
    <source>
        <dbReference type="Proteomes" id="UP001350748"/>
    </source>
</evidence>
<evidence type="ECO:0000313" key="3">
    <source>
        <dbReference type="EMBL" id="MEF3368078.1"/>
    </source>
</evidence>
<organism evidence="3 4">
    <name type="scientific">Methylocystis borbori</name>
    <dbReference type="NCBI Taxonomy" id="3118750"/>
    <lineage>
        <taxon>Bacteria</taxon>
        <taxon>Pseudomonadati</taxon>
        <taxon>Pseudomonadota</taxon>
        <taxon>Alphaproteobacteria</taxon>
        <taxon>Hyphomicrobiales</taxon>
        <taxon>Methylocystaceae</taxon>
        <taxon>Methylocystis</taxon>
    </lineage>
</organism>
<evidence type="ECO:0000256" key="2">
    <source>
        <dbReference type="RuleBase" id="RU362080"/>
    </source>
</evidence>
<sequence>MREVQASDAKARLAELLTAVERGETIAITRHGRRIARLEPEAGLKQAEIDRAVDDLSRFRDSAKKAPLAELLQARHRGHKY</sequence>